<gene>
    <name evidence="2" type="primary">orf237</name>
</gene>
<feature type="compositionally biased region" description="Gly residues" evidence="1">
    <location>
        <begin position="115"/>
        <end position="131"/>
    </location>
</feature>
<dbReference type="EMBL" id="MH591101">
    <property type="protein sequence ID" value="AYC64634.1"/>
    <property type="molecule type" value="Genomic_DNA"/>
</dbReference>
<keyword evidence="2" id="KW-0934">Plastid</keyword>
<reference evidence="2" key="1">
    <citation type="submission" date="2018-07" db="EMBL/GenBank/DDBJ databases">
        <authorList>
            <person name="Quirk P.G."/>
            <person name="Krulwich T.A."/>
        </authorList>
    </citation>
    <scope>NUCLEOTIDE SEQUENCE</scope>
</reference>
<sequence length="237" mass="25852">MHCWLANKQQTSRNCKLSPFPNLKLNYLLNSQNFLGKCLAPFGSCHAELKRSFFESLMPSYIKLTERAKPFKPTSRIYKVYNDYSSPPKSKIFGGYTIGSEAGGGDSGSGDDLGDGGGGGDWGSGSDGGGDGGDSGDASDYFGLLIFFGVGTVTTKILYDYFFINFKIISGMFLEAWQVKNKHKLERSRRPTTLQRAEGIEPRKRAIAGALVPVLFSGSALAVLSYVLHVCVRLLPY</sequence>
<evidence type="ECO:0000256" key="1">
    <source>
        <dbReference type="SAM" id="MobiDB-lite"/>
    </source>
</evidence>
<accession>A0A386AYW3</accession>
<keyword evidence="2" id="KW-0150">Chloroplast</keyword>
<organism evidence="2">
    <name type="scientific">Halimeda minima</name>
    <dbReference type="NCBI Taxonomy" id="170427"/>
    <lineage>
        <taxon>Eukaryota</taxon>
        <taxon>Viridiplantae</taxon>
        <taxon>Chlorophyta</taxon>
        <taxon>core chlorophytes</taxon>
        <taxon>Ulvophyceae</taxon>
        <taxon>TCBD clade</taxon>
        <taxon>Bryopsidales</taxon>
        <taxon>Halimedineae</taxon>
        <taxon>Halimedaceae</taxon>
        <taxon>Halimedeae</taxon>
        <taxon>Halimeda</taxon>
    </lineage>
</organism>
<name>A0A386AYW3_9CHLO</name>
<reference evidence="2" key="2">
    <citation type="journal article" date="2019" name="Mol. Phylogenet. Evol.">
        <title>Reassessment of the classification of bryopsidales (chlorophyta) based on chloroplast phylogenomic analyses.</title>
        <authorList>
            <person name="Cremen M.C."/>
            <person name="Leliaert F."/>
            <person name="West J."/>
            <person name="Lam D.W."/>
            <person name="Shimada S."/>
            <person name="Lopez-Bautista J.M."/>
            <person name="Verbruggen H."/>
        </authorList>
    </citation>
    <scope>NUCLEOTIDE SEQUENCE</scope>
</reference>
<proteinExistence type="predicted"/>
<protein>
    <submittedName>
        <fullName evidence="2">Uncharacterized protein</fullName>
    </submittedName>
</protein>
<feature type="region of interest" description="Disordered" evidence="1">
    <location>
        <begin position="104"/>
        <end position="131"/>
    </location>
</feature>
<evidence type="ECO:0000313" key="2">
    <source>
        <dbReference type="EMBL" id="AYC64634.1"/>
    </source>
</evidence>
<geneLocation type="chloroplast" evidence="2"/>
<dbReference type="AlphaFoldDB" id="A0A386AYW3"/>